<dbReference type="PANTHER" id="PTHR37299">
    <property type="entry name" value="TRANSCRIPTIONAL REGULATOR-RELATED"/>
    <property type="match status" value="1"/>
</dbReference>
<dbReference type="SMART" id="SM00850">
    <property type="entry name" value="LytTR"/>
    <property type="match status" value="1"/>
</dbReference>
<proteinExistence type="predicted"/>
<keyword evidence="2" id="KW-0418">Kinase</keyword>
<organism evidence="2 3">
    <name type="scientific">Clostridium isatidis</name>
    <dbReference type="NCBI Taxonomy" id="182773"/>
    <lineage>
        <taxon>Bacteria</taxon>
        <taxon>Bacillati</taxon>
        <taxon>Bacillota</taxon>
        <taxon>Clostridia</taxon>
        <taxon>Eubacteriales</taxon>
        <taxon>Clostridiaceae</taxon>
        <taxon>Clostridium</taxon>
    </lineage>
</organism>
<dbReference type="Gene3D" id="2.40.50.1020">
    <property type="entry name" value="LytTr DNA-binding domain"/>
    <property type="match status" value="1"/>
</dbReference>
<dbReference type="GO" id="GO:0016301">
    <property type="term" value="F:kinase activity"/>
    <property type="evidence" value="ECO:0007669"/>
    <property type="project" value="UniProtKB-KW"/>
</dbReference>
<gene>
    <name evidence="2" type="ORF">BEN51_08115</name>
</gene>
<dbReference type="Pfam" id="PF04397">
    <property type="entry name" value="LytTR"/>
    <property type="match status" value="1"/>
</dbReference>
<dbReference type="GO" id="GO:0003677">
    <property type="term" value="F:DNA binding"/>
    <property type="evidence" value="ECO:0007669"/>
    <property type="project" value="InterPro"/>
</dbReference>
<dbReference type="InterPro" id="IPR046947">
    <property type="entry name" value="LytR-like"/>
</dbReference>
<dbReference type="PROSITE" id="PS50930">
    <property type="entry name" value="HTH_LYTTR"/>
    <property type="match status" value="1"/>
</dbReference>
<keyword evidence="3" id="KW-1185">Reference proteome</keyword>
<dbReference type="KEGG" id="cia:BEN51_08115"/>
<reference evidence="2 3" key="1">
    <citation type="submission" date="2016-08" db="EMBL/GenBank/DDBJ databases">
        <title>Complete Genome Sequence Of The Indigo Reducing Clostridium isatidis DSM15098.</title>
        <authorList>
            <person name="Little G.T."/>
            <person name="Minton N.P."/>
        </authorList>
    </citation>
    <scope>NUCLEOTIDE SEQUENCE [LARGE SCALE GENOMIC DNA]</scope>
    <source>
        <strain evidence="2 3">DSM 15098</strain>
    </source>
</reference>
<accession>A0A343JD36</accession>
<dbReference type="GO" id="GO:0000156">
    <property type="term" value="F:phosphorelay response regulator activity"/>
    <property type="evidence" value="ECO:0007669"/>
    <property type="project" value="InterPro"/>
</dbReference>
<dbReference type="EMBL" id="CP016786">
    <property type="protein sequence ID" value="ASW43444.1"/>
    <property type="molecule type" value="Genomic_DNA"/>
</dbReference>
<keyword evidence="2" id="KW-0808">Transferase</keyword>
<evidence type="ECO:0000313" key="2">
    <source>
        <dbReference type="EMBL" id="ASW43444.1"/>
    </source>
</evidence>
<evidence type="ECO:0000259" key="1">
    <source>
        <dbReference type="PROSITE" id="PS50930"/>
    </source>
</evidence>
<dbReference type="PANTHER" id="PTHR37299:SF4">
    <property type="entry name" value="TRANSCRIPTIONAL REGULATOR"/>
    <property type="match status" value="1"/>
</dbReference>
<protein>
    <submittedName>
        <fullName evidence="2">Histidine kinase</fullName>
    </submittedName>
</protein>
<dbReference type="InterPro" id="IPR007492">
    <property type="entry name" value="LytTR_DNA-bd_dom"/>
</dbReference>
<evidence type="ECO:0000313" key="3">
    <source>
        <dbReference type="Proteomes" id="UP000264883"/>
    </source>
</evidence>
<feature type="domain" description="HTH LytTR-type" evidence="1">
    <location>
        <begin position="41"/>
        <end position="145"/>
    </location>
</feature>
<dbReference type="AlphaFoldDB" id="A0A343JD36"/>
<dbReference type="Proteomes" id="UP000264883">
    <property type="component" value="Chromosome"/>
</dbReference>
<sequence>MKVIINEDENNKEIEIIINCKNIDDTVLKLINKLKEEDNVITGTKNGRVYVIKLDSILYFESVDKRTFIYTKEDVYETNLRLYEIEDKYSSNHFFRASKSTIINITKIAVINPIIGGRIEVLLENKEKLIVSRQYVPILKAKLDY</sequence>
<dbReference type="OrthoDB" id="9808614at2"/>
<name>A0A343JD36_9CLOT</name>
<dbReference type="RefSeq" id="WP_119865578.1">
    <property type="nucleotide sequence ID" value="NZ_CP016786.1"/>
</dbReference>